<name>A0AAW2YP74_9EUKA</name>
<gene>
    <name evidence="1" type="ORF">AKO1_007984</name>
</gene>
<dbReference type="EMBL" id="JAOPGA020000506">
    <property type="protein sequence ID" value="KAL0479132.1"/>
    <property type="molecule type" value="Genomic_DNA"/>
</dbReference>
<dbReference type="AlphaFoldDB" id="A0AAW2YP74"/>
<evidence type="ECO:0000313" key="2">
    <source>
        <dbReference type="Proteomes" id="UP001431209"/>
    </source>
</evidence>
<protein>
    <submittedName>
        <fullName evidence="1">Uncharacterized protein</fullName>
    </submittedName>
</protein>
<organism evidence="1 2">
    <name type="scientific">Acrasis kona</name>
    <dbReference type="NCBI Taxonomy" id="1008807"/>
    <lineage>
        <taxon>Eukaryota</taxon>
        <taxon>Discoba</taxon>
        <taxon>Heterolobosea</taxon>
        <taxon>Tetramitia</taxon>
        <taxon>Eutetramitia</taxon>
        <taxon>Acrasidae</taxon>
        <taxon>Acrasis</taxon>
    </lineage>
</organism>
<dbReference type="Proteomes" id="UP001431209">
    <property type="component" value="Unassembled WGS sequence"/>
</dbReference>
<comment type="caution">
    <text evidence="1">The sequence shown here is derived from an EMBL/GenBank/DDBJ whole genome shotgun (WGS) entry which is preliminary data.</text>
</comment>
<accession>A0AAW2YP74</accession>
<evidence type="ECO:0000313" key="1">
    <source>
        <dbReference type="EMBL" id="KAL0479132.1"/>
    </source>
</evidence>
<keyword evidence="2" id="KW-1185">Reference proteome</keyword>
<proteinExistence type="predicted"/>
<reference evidence="1 2" key="1">
    <citation type="submission" date="2024-03" db="EMBL/GenBank/DDBJ databases">
        <title>The Acrasis kona genome and developmental transcriptomes reveal deep origins of eukaryotic multicellular pathways.</title>
        <authorList>
            <person name="Sheikh S."/>
            <person name="Fu C.-J."/>
            <person name="Brown M.W."/>
            <person name="Baldauf S.L."/>
        </authorList>
    </citation>
    <scope>NUCLEOTIDE SEQUENCE [LARGE SCALE GENOMIC DNA]</scope>
    <source>
        <strain evidence="1 2">ATCC MYA-3509</strain>
    </source>
</reference>
<sequence length="105" mass="12077">MMNANPSNSMAFVAFANYNKGNSNNSLKKERENITHSQEIITYSNNVKHIKAQTKAIEKFELEQAQTKIANTKLNNFFGSINDFVLEHTPNETEDFNSKEMCHYQ</sequence>